<dbReference type="PANTHER" id="PTHR31286:SF180">
    <property type="entry name" value="OS10G0362600 PROTEIN"/>
    <property type="match status" value="1"/>
</dbReference>
<dbReference type="EMBL" id="JACGWJ010000024">
    <property type="protein sequence ID" value="KAL0320417.1"/>
    <property type="molecule type" value="Genomic_DNA"/>
</dbReference>
<evidence type="ECO:0000313" key="1">
    <source>
        <dbReference type="EMBL" id="KAL0320417.1"/>
    </source>
</evidence>
<sequence>MDVATADLSRPSLARVYVELDLTIPRIPVIFIEADDFTLRQTIIYENCPQCCSLCKHLGHEQANCLSKNKGDSTKIISTNKKIKSKNKEPEAGIEEIRHNEEEIADKRKTVSFAQITLDVAENSLENQDVRKDLIFMKREDIQHVAQGLEKSTNKTPKEFRRTTLMILIMKTHSLLSY</sequence>
<dbReference type="PANTHER" id="PTHR31286">
    <property type="entry name" value="GLYCINE-RICH CELL WALL STRUCTURAL PROTEIN 1.8-LIKE"/>
    <property type="match status" value="1"/>
</dbReference>
<organism evidence="1">
    <name type="scientific">Sesamum radiatum</name>
    <name type="common">Black benniseed</name>
    <dbReference type="NCBI Taxonomy" id="300843"/>
    <lineage>
        <taxon>Eukaryota</taxon>
        <taxon>Viridiplantae</taxon>
        <taxon>Streptophyta</taxon>
        <taxon>Embryophyta</taxon>
        <taxon>Tracheophyta</taxon>
        <taxon>Spermatophyta</taxon>
        <taxon>Magnoliopsida</taxon>
        <taxon>eudicotyledons</taxon>
        <taxon>Gunneridae</taxon>
        <taxon>Pentapetalae</taxon>
        <taxon>asterids</taxon>
        <taxon>lamiids</taxon>
        <taxon>Lamiales</taxon>
        <taxon>Pedaliaceae</taxon>
        <taxon>Sesamum</taxon>
    </lineage>
</organism>
<comment type="caution">
    <text evidence="1">The sequence shown here is derived from an EMBL/GenBank/DDBJ whole genome shotgun (WGS) entry which is preliminary data.</text>
</comment>
<reference evidence="1" key="1">
    <citation type="submission" date="2020-06" db="EMBL/GenBank/DDBJ databases">
        <authorList>
            <person name="Li T."/>
            <person name="Hu X."/>
            <person name="Zhang T."/>
            <person name="Song X."/>
            <person name="Zhang H."/>
            <person name="Dai N."/>
            <person name="Sheng W."/>
            <person name="Hou X."/>
            <person name="Wei L."/>
        </authorList>
    </citation>
    <scope>NUCLEOTIDE SEQUENCE</scope>
    <source>
        <strain evidence="1">G02</strain>
        <tissue evidence="1">Leaf</tissue>
    </source>
</reference>
<name>A0AAW2LMA5_SESRA</name>
<dbReference type="InterPro" id="IPR040256">
    <property type="entry name" value="At4g02000-like"/>
</dbReference>
<accession>A0AAW2LMA5</accession>
<reference evidence="1" key="2">
    <citation type="journal article" date="2024" name="Plant">
        <title>Genomic evolution and insights into agronomic trait innovations of Sesamum species.</title>
        <authorList>
            <person name="Miao H."/>
            <person name="Wang L."/>
            <person name="Qu L."/>
            <person name="Liu H."/>
            <person name="Sun Y."/>
            <person name="Le M."/>
            <person name="Wang Q."/>
            <person name="Wei S."/>
            <person name="Zheng Y."/>
            <person name="Lin W."/>
            <person name="Duan Y."/>
            <person name="Cao H."/>
            <person name="Xiong S."/>
            <person name="Wang X."/>
            <person name="Wei L."/>
            <person name="Li C."/>
            <person name="Ma Q."/>
            <person name="Ju M."/>
            <person name="Zhao R."/>
            <person name="Li G."/>
            <person name="Mu C."/>
            <person name="Tian Q."/>
            <person name="Mei H."/>
            <person name="Zhang T."/>
            <person name="Gao T."/>
            <person name="Zhang H."/>
        </authorList>
    </citation>
    <scope>NUCLEOTIDE SEQUENCE</scope>
    <source>
        <strain evidence="1">G02</strain>
    </source>
</reference>
<protein>
    <submittedName>
        <fullName evidence="1">Uncharacterized protein</fullName>
    </submittedName>
</protein>
<gene>
    <name evidence="1" type="ORF">Sradi_5303200</name>
</gene>
<dbReference type="AlphaFoldDB" id="A0AAW2LMA5"/>
<proteinExistence type="predicted"/>